<dbReference type="Proteomes" id="UP000696280">
    <property type="component" value="Unassembled WGS sequence"/>
</dbReference>
<organism evidence="2 3">
    <name type="scientific">Hymenoscyphus fraxineus</name>
    <dbReference type="NCBI Taxonomy" id="746836"/>
    <lineage>
        <taxon>Eukaryota</taxon>
        <taxon>Fungi</taxon>
        <taxon>Dikarya</taxon>
        <taxon>Ascomycota</taxon>
        <taxon>Pezizomycotina</taxon>
        <taxon>Leotiomycetes</taxon>
        <taxon>Helotiales</taxon>
        <taxon>Helotiaceae</taxon>
        <taxon>Hymenoscyphus</taxon>
    </lineage>
</organism>
<keyword evidence="3" id="KW-1185">Reference proteome</keyword>
<comment type="caution">
    <text evidence="2">The sequence shown here is derived from an EMBL/GenBank/DDBJ whole genome shotgun (WGS) entry which is preliminary data.</text>
</comment>
<dbReference type="AlphaFoldDB" id="A0A9N9KWX6"/>
<proteinExistence type="predicted"/>
<gene>
    <name evidence="2" type="ORF">HYFRA_00010270</name>
</gene>
<dbReference type="InterPro" id="IPR013097">
    <property type="entry name" value="Dabb"/>
</dbReference>
<protein>
    <recommendedName>
        <fullName evidence="1">Stress-response A/B barrel domain-containing protein</fullName>
    </recommendedName>
</protein>
<evidence type="ECO:0000313" key="2">
    <source>
        <dbReference type="EMBL" id="CAG8955406.1"/>
    </source>
</evidence>
<sequence>MTITRITMIKLLSEDSIPQALEGYKIFTETQRKDGKPYILSMEAGPANGHVRDQGFNFVAKNVFKDKADMEFFEVECEGHEGFRAYLKEKAPVVEEGLMVCWFESGISYAL</sequence>
<dbReference type="InterPro" id="IPR011008">
    <property type="entry name" value="Dimeric_a/b-barrel"/>
</dbReference>
<accession>A0A9N9KWX6</accession>
<reference evidence="2" key="1">
    <citation type="submission" date="2021-07" db="EMBL/GenBank/DDBJ databases">
        <authorList>
            <person name="Durling M."/>
        </authorList>
    </citation>
    <scope>NUCLEOTIDE SEQUENCE</scope>
</reference>
<dbReference type="EMBL" id="CAJVRL010000063">
    <property type="protein sequence ID" value="CAG8955406.1"/>
    <property type="molecule type" value="Genomic_DNA"/>
</dbReference>
<evidence type="ECO:0000259" key="1">
    <source>
        <dbReference type="PROSITE" id="PS51502"/>
    </source>
</evidence>
<dbReference type="SMART" id="SM00886">
    <property type="entry name" value="Dabb"/>
    <property type="match status" value="1"/>
</dbReference>
<dbReference type="SUPFAM" id="SSF54909">
    <property type="entry name" value="Dimeric alpha+beta barrel"/>
    <property type="match status" value="1"/>
</dbReference>
<evidence type="ECO:0000313" key="3">
    <source>
        <dbReference type="Proteomes" id="UP000696280"/>
    </source>
</evidence>
<name>A0A9N9KWX6_9HELO</name>
<dbReference type="PROSITE" id="PS51502">
    <property type="entry name" value="S_R_A_B_BARREL"/>
    <property type="match status" value="1"/>
</dbReference>
<feature type="domain" description="Stress-response A/B barrel" evidence="1">
    <location>
        <begin position="3"/>
        <end position="102"/>
    </location>
</feature>
<dbReference type="Gene3D" id="3.30.70.100">
    <property type="match status" value="1"/>
</dbReference>
<dbReference type="OrthoDB" id="3830014at2759"/>